<evidence type="ECO:0000256" key="1">
    <source>
        <dbReference type="ARBA" id="ARBA00007689"/>
    </source>
</evidence>
<protein>
    <submittedName>
        <fullName evidence="3">YciI-like protein</fullName>
    </submittedName>
</protein>
<organism evidence="3 4">
    <name type="scientific">Pseudomonas saudiphocaensis</name>
    <dbReference type="NCBI Taxonomy" id="1499686"/>
    <lineage>
        <taxon>Bacteria</taxon>
        <taxon>Pseudomonadati</taxon>
        <taxon>Pseudomonadota</taxon>
        <taxon>Gammaproteobacteria</taxon>
        <taxon>Pseudomonadales</taxon>
        <taxon>Pseudomonadaceae</taxon>
        <taxon>Pseudomonas</taxon>
    </lineage>
</organism>
<reference evidence="3 4" key="1">
    <citation type="submission" date="2014-07" db="EMBL/GenBank/DDBJ databases">
        <authorList>
            <person name="Urmite Genomes Urmite Genomes"/>
        </authorList>
    </citation>
    <scope>NUCLEOTIDE SEQUENCE [LARGE SCALE GENOMIC DNA]</scope>
    <source>
        <strain evidence="3 4">20_BN</strain>
    </source>
</reference>
<dbReference type="AlphaFoldDB" id="A0A078LT81"/>
<dbReference type="OrthoDB" id="9797014at2"/>
<name>A0A078LT81_9PSED</name>
<dbReference type="NCBIfam" id="NF008473">
    <property type="entry name" value="PRK11370.1"/>
    <property type="match status" value="1"/>
</dbReference>
<dbReference type="Proteomes" id="UP000053902">
    <property type="component" value="Unassembled WGS sequence"/>
</dbReference>
<proteinExistence type="inferred from homology"/>
<dbReference type="Pfam" id="PF03795">
    <property type="entry name" value="YCII"/>
    <property type="match status" value="1"/>
</dbReference>
<dbReference type="STRING" id="1499686.BN1079_00396"/>
<evidence type="ECO:0000313" key="4">
    <source>
        <dbReference type="Proteomes" id="UP000053902"/>
    </source>
</evidence>
<dbReference type="HOGENOM" id="CLU_110355_3_0_6"/>
<dbReference type="PANTHER" id="PTHR33606">
    <property type="entry name" value="PROTEIN YCII"/>
    <property type="match status" value="1"/>
</dbReference>
<comment type="similarity">
    <text evidence="1">Belongs to the YciI family.</text>
</comment>
<sequence>MLYAIIATDLPDTLQKRLDSRPAHLARLDQLKSEGRLVLAGPHPAVDSNDPGAAGFTGSLVVAEFESLQAAEQWAEADPYKAAGVYGPVIVKPFKQVYP</sequence>
<dbReference type="InterPro" id="IPR051807">
    <property type="entry name" value="Sec-metab_biosynth-assoc"/>
</dbReference>
<dbReference type="InterPro" id="IPR011008">
    <property type="entry name" value="Dimeric_a/b-barrel"/>
</dbReference>
<accession>A0A078LT81</accession>
<dbReference type="EMBL" id="CCSF01000001">
    <property type="protein sequence ID" value="CDZ93116.1"/>
    <property type="molecule type" value="Genomic_DNA"/>
</dbReference>
<evidence type="ECO:0000313" key="3">
    <source>
        <dbReference type="EMBL" id="CDZ93116.1"/>
    </source>
</evidence>
<feature type="domain" description="YCII-related" evidence="2">
    <location>
        <begin position="1"/>
        <end position="95"/>
    </location>
</feature>
<dbReference type="Gene3D" id="3.30.70.1060">
    <property type="entry name" value="Dimeric alpha+beta barrel"/>
    <property type="match status" value="1"/>
</dbReference>
<dbReference type="SUPFAM" id="SSF54909">
    <property type="entry name" value="Dimeric alpha+beta barrel"/>
    <property type="match status" value="1"/>
</dbReference>
<dbReference type="RefSeq" id="WP_037021927.1">
    <property type="nucleotide sequence ID" value="NZ_CCSF01000001.1"/>
</dbReference>
<dbReference type="InterPro" id="IPR005545">
    <property type="entry name" value="YCII"/>
</dbReference>
<keyword evidence="4" id="KW-1185">Reference proteome</keyword>
<dbReference type="eggNOG" id="COG2350">
    <property type="taxonomic scope" value="Bacteria"/>
</dbReference>
<dbReference type="PANTHER" id="PTHR33606:SF3">
    <property type="entry name" value="PROTEIN YCII"/>
    <property type="match status" value="1"/>
</dbReference>
<gene>
    <name evidence="3" type="ORF">BN1079_00396</name>
</gene>
<evidence type="ECO:0000259" key="2">
    <source>
        <dbReference type="Pfam" id="PF03795"/>
    </source>
</evidence>